<gene>
    <name evidence="4" type="ORF">Y958_00635</name>
</gene>
<dbReference type="Proteomes" id="UP000197153">
    <property type="component" value="Chromosome 1"/>
</dbReference>
<dbReference type="InterPro" id="IPR032877">
    <property type="entry name" value="Transposase_HTH"/>
</dbReference>
<dbReference type="Pfam" id="PF01610">
    <property type="entry name" value="DDE_Tnp_ISL3"/>
    <property type="match status" value="1"/>
</dbReference>
<dbReference type="Pfam" id="PF13542">
    <property type="entry name" value="HTH_Tnp_ISL3"/>
    <property type="match status" value="1"/>
</dbReference>
<name>A0A248JMM6_9PROT</name>
<dbReference type="Pfam" id="PF14690">
    <property type="entry name" value="Zn_ribbon_ISL3"/>
    <property type="match status" value="1"/>
</dbReference>
<evidence type="ECO:0000313" key="5">
    <source>
        <dbReference type="Proteomes" id="UP000197153"/>
    </source>
</evidence>
<dbReference type="InterPro" id="IPR047951">
    <property type="entry name" value="Transpos_ISL3"/>
</dbReference>
<dbReference type="KEGG" id="nao:Y958_00635"/>
<dbReference type="NCBIfam" id="NF033550">
    <property type="entry name" value="transpos_ISL3"/>
    <property type="match status" value="1"/>
</dbReference>
<dbReference type="PANTHER" id="PTHR33498">
    <property type="entry name" value="TRANSPOSASE FOR INSERTION SEQUENCE ELEMENT IS1557"/>
    <property type="match status" value="1"/>
</dbReference>
<dbReference type="RefSeq" id="WP_088870497.1">
    <property type="nucleotide sequence ID" value="NZ_CP022110.1"/>
</dbReference>
<evidence type="ECO:0000259" key="1">
    <source>
        <dbReference type="Pfam" id="PF01610"/>
    </source>
</evidence>
<feature type="domain" description="Transposase IS204/IS1001/IS1096/IS1165 zinc-finger" evidence="3">
    <location>
        <begin position="42"/>
        <end position="87"/>
    </location>
</feature>
<feature type="domain" description="Transposase IS204/IS1001/IS1096/IS1165 helix-turn-helix" evidence="2">
    <location>
        <begin position="92"/>
        <end position="141"/>
    </location>
</feature>
<feature type="domain" description="Transposase IS204/IS1001/IS1096/IS1165 DDE" evidence="1">
    <location>
        <begin position="157"/>
        <end position="398"/>
    </location>
</feature>
<dbReference type="AlphaFoldDB" id="A0A248JMM6"/>
<accession>A0A248JMM6</accession>
<reference evidence="4 5" key="1">
    <citation type="submission" date="2017-06" db="EMBL/GenBank/DDBJ databases">
        <title>Complete genome sequence of Nitrospirillum amazonense strain CBAmC, an endophytic nitrogen-fixing and plant growth-promoting bacterium, isolated from sugarcane.</title>
        <authorList>
            <person name="Schwab S."/>
            <person name="dos Santos Teixeira K.R."/>
            <person name="Simoes Araujo J.L."/>
            <person name="Soares Vidal M."/>
            <person name="Borges de Freitas H.R."/>
            <person name="Rivello Crivelaro A.L."/>
            <person name="Bueno de Camargo Nunes A."/>
            <person name="dos Santos C.M."/>
            <person name="Palmeira da Silva Rosa D."/>
            <person name="da Silva Padilha D."/>
            <person name="da Silva E."/>
            <person name="Araujo Terra L."/>
            <person name="Soares Mendes V."/>
            <person name="Farinelli L."/>
            <person name="Magalhaes Cruz L."/>
            <person name="Baldani J.I."/>
        </authorList>
    </citation>
    <scope>NUCLEOTIDE SEQUENCE [LARGE SCALE GENOMIC DNA]</scope>
    <source>
        <strain evidence="4 5">CBAmC</strain>
    </source>
</reference>
<evidence type="ECO:0000259" key="3">
    <source>
        <dbReference type="Pfam" id="PF14690"/>
    </source>
</evidence>
<dbReference type="PANTHER" id="PTHR33498:SF1">
    <property type="entry name" value="TRANSPOSASE FOR INSERTION SEQUENCE ELEMENT IS1557"/>
    <property type="match status" value="1"/>
</dbReference>
<keyword evidence="5" id="KW-1185">Reference proteome</keyword>
<evidence type="ECO:0000313" key="4">
    <source>
        <dbReference type="EMBL" id="ASG19494.1"/>
    </source>
</evidence>
<proteinExistence type="predicted"/>
<evidence type="ECO:0000259" key="2">
    <source>
        <dbReference type="Pfam" id="PF13542"/>
    </source>
</evidence>
<dbReference type="EMBL" id="CP022110">
    <property type="protein sequence ID" value="ASG19494.1"/>
    <property type="molecule type" value="Genomic_DNA"/>
</dbReference>
<organism evidence="4 5">
    <name type="scientific">Nitrospirillum viridazoti CBAmc</name>
    <dbReference type="NCBI Taxonomy" id="1441467"/>
    <lineage>
        <taxon>Bacteria</taxon>
        <taxon>Pseudomonadati</taxon>
        <taxon>Pseudomonadota</taxon>
        <taxon>Alphaproteobacteria</taxon>
        <taxon>Rhodospirillales</taxon>
        <taxon>Azospirillaceae</taxon>
        <taxon>Nitrospirillum</taxon>
        <taxon>Nitrospirillum viridazoti</taxon>
    </lineage>
</organism>
<dbReference type="InterPro" id="IPR002560">
    <property type="entry name" value="Transposase_DDE"/>
</dbReference>
<dbReference type="InterPro" id="IPR029261">
    <property type="entry name" value="Transposase_Znf"/>
</dbReference>
<sequence length="407" mass="46583">MPDREATSCLVGWEAYRVETVERRAGEQPAVWIYLGRPSCSPMICDGCGQASERVHDIETRVVRDLPILDAATWISVPRRRVLCGQCGPRLERLDWLERHARVTRRLAESVVRLCRALPVKQVAAFFGLDWHTVKEIDKRALQRSLDPVDLSGISVLAMDEFAIQRGHRYATVVIEPHTRRVLWVGRERSREGIRPFFDLLGEEGCRCIKAVAMDMNAAYANEVRARCPQAEIVYDLFHVVAKYGHDVIDRVRVDEANRLRDDKKARKVIKTARWLLLRNRENLKRVQDGVHLDELLAANQALMTVYVMKDELKQLWRQPSTQAARTAWQAWFDKAIASGIDPLVRFAGKLAVYLQGIVASAAWPLNTSILEGINNRIKVIKRMAYGYRDDAYFFLKIRAAFPGVPR</sequence>
<protein>
    <submittedName>
        <fullName evidence="4">ISL3 family transposase</fullName>
    </submittedName>
</protein>